<reference evidence="1" key="1">
    <citation type="submission" date="2022-04" db="EMBL/GenBank/DDBJ databases">
        <title>Jade perch genome.</title>
        <authorList>
            <person name="Chao B."/>
        </authorList>
    </citation>
    <scope>NUCLEOTIDE SEQUENCE</scope>
    <source>
        <strain evidence="1">CB-2022</strain>
    </source>
</reference>
<accession>A0ACB8WQR1</accession>
<name>A0ACB8WQR1_9TELE</name>
<dbReference type="EMBL" id="CM041537">
    <property type="protein sequence ID" value="KAI3369622.1"/>
    <property type="molecule type" value="Genomic_DNA"/>
</dbReference>
<dbReference type="Proteomes" id="UP000831701">
    <property type="component" value="Chromosome 7"/>
</dbReference>
<evidence type="ECO:0000313" key="2">
    <source>
        <dbReference type="Proteomes" id="UP000831701"/>
    </source>
</evidence>
<comment type="caution">
    <text evidence="1">The sequence shown here is derived from an EMBL/GenBank/DDBJ whole genome shotgun (WGS) entry which is preliminary data.</text>
</comment>
<keyword evidence="2" id="KW-1185">Reference proteome</keyword>
<proteinExistence type="predicted"/>
<protein>
    <submittedName>
        <fullName evidence="1">Uncharacterized protein</fullName>
    </submittedName>
</protein>
<sequence length="1178" mass="134770">MRGRCNVVWVAVVAGGLGRPNPWTKTLAIGTWNVTSLGGKEPELVREVERYRLEIVGLTSTHSLGSGTQLLERGWTLHYSGVAQGERLVAWRAGVGLLIAPQLSRHVLEFTPVNEGEGRFPAPFGLGIEEEVGQTWQTQTYCEGLLGTSGRALCQGGLQLPPPEELLTDSIPREAGDIESEWTMFSASIVDAAVRSCGRKVSGACRGGNPQTRWWTPEVRDAVRLKKESYRTMLACGTPDAVDRYRQAKQAAARTVLEAKTRVWEEFGEAMEEDYRSASKRFWQTVRRLRRGKQYSANTVYSAGGELLTSTGDIVGRWKKYFEDLLNPTDLPSNEEAEAGVSEVDSSITQAEVTEVVRKLLDLPGKVYARVLERRIRPIVDPRIQEEQCGFRPGRGTLDQLYTLHRVLEGLWEFAQPVHMCFVDLEKAFDRVPRGILWGVLQRSQGPEGVRFGNHRISSLLFADDVVLMASSGQDLQHVLERFAAECEAAGMRISTSKSEAMVLDRKRVACPLQVGGEVLPQVEEFKYLGVLFTSEGKIEREIDRRIGAASAVMRSVYRTVVGGVPGMSHREEASGEDPGHAGETMSLGWPGNASGSPGRAGGSVWGEGSLGISAQTAASATRSRTKRMKKMKREKKMKIPTEDLESQDHLNCMCLYWGGPEHLQEGPTRASEYKFFTERHQTPCTWSNQNMLELKMHLEELQMENEYQLRLKDMNYNEKMKSLSDKFTQQIESLKTIQQAMKTELEKQDHEHQQSFAEVTVKHSKELKDLELSYSQKLIVEHERYQDLQENFQRMQEEYEMRLKAVEESKVQALEELTQLSEAKLQEKTQLLAQCQENAQQQICEFKEMIKQVEEDEERKIHDIQMKYERKLHTEKETNTNLKGETGIMTQKFYSLQKQIDDRCTDINQLKQERQRLLGLIRSLESDIQDLKRQMSGHEKTNQDKDKTIASLKKKNQELEKLKYVLEFQLNELKKQTQPQQDDISKKKERIHQLEEELVQIDQSNTQLKLTVSDLRLKLRTRDKEMHKEMQKVKNLETHLQRLKSDLHNCVGFIQEPKKLKDSVQMIYTLYVPQIDGVEKSGVEEDIQRVFCRQRDHLERTVNNLKARLAKSAEEHEKVYVKIMKENVTLITEINELRKELRLARTQVKDYKAQLTTFKKSSKSRPNSEEGPKREPI</sequence>
<gene>
    <name evidence="1" type="ORF">L3Q82_025334</name>
</gene>
<evidence type="ECO:0000313" key="1">
    <source>
        <dbReference type="EMBL" id="KAI3369622.1"/>
    </source>
</evidence>
<organism evidence="1 2">
    <name type="scientific">Scortum barcoo</name>
    <name type="common">barcoo grunter</name>
    <dbReference type="NCBI Taxonomy" id="214431"/>
    <lineage>
        <taxon>Eukaryota</taxon>
        <taxon>Metazoa</taxon>
        <taxon>Chordata</taxon>
        <taxon>Craniata</taxon>
        <taxon>Vertebrata</taxon>
        <taxon>Euteleostomi</taxon>
        <taxon>Actinopterygii</taxon>
        <taxon>Neopterygii</taxon>
        <taxon>Teleostei</taxon>
        <taxon>Neoteleostei</taxon>
        <taxon>Acanthomorphata</taxon>
        <taxon>Eupercaria</taxon>
        <taxon>Centrarchiformes</taxon>
        <taxon>Terapontoidei</taxon>
        <taxon>Terapontidae</taxon>
        <taxon>Scortum</taxon>
    </lineage>
</organism>